<sequence length="184" mass="20968">MAKTYKLYVGIATALALCKYSLAEGNATEDKAGNNTVSFHQGNTDNFTETQTKFEWDDSFTKCPQKYRHYCIHGVCRFMKQQRTPSCRCNNGYYGARCEYIDIAWQKGDQRQIIIACVIAALVFLILLIIFICICAHRHKLCRRKRRKEDMGNVTEKLNMITLDTSRTQEATSNSVAISNTKAA</sequence>
<evidence type="ECO:0000256" key="2">
    <source>
        <dbReference type="ARBA" id="ARBA00022525"/>
    </source>
</evidence>
<dbReference type="InterPro" id="IPR000742">
    <property type="entry name" value="EGF"/>
</dbReference>
<comment type="subcellular location">
    <subcellularLocation>
        <location evidence="1">Secreted</location>
        <location evidence="1">Extracellular space</location>
    </subcellularLocation>
</comment>
<dbReference type="EMBL" id="JAGEUA010000009">
    <property type="protein sequence ID" value="KAL0965705.1"/>
    <property type="molecule type" value="Genomic_DNA"/>
</dbReference>
<dbReference type="AlphaFoldDB" id="A0ABD0W8E2"/>
<dbReference type="GO" id="GO:0051781">
    <property type="term" value="P:positive regulation of cell division"/>
    <property type="evidence" value="ECO:0007669"/>
    <property type="project" value="UniProtKB-KW"/>
</dbReference>
<evidence type="ECO:0000313" key="11">
    <source>
        <dbReference type="EMBL" id="KAL0965705.1"/>
    </source>
</evidence>
<keyword evidence="5 7" id="KW-1015">Disulfide bond</keyword>
<dbReference type="PANTHER" id="PTHR10740:SF3">
    <property type="entry name" value="PROBETACELLULIN"/>
    <property type="match status" value="1"/>
</dbReference>
<evidence type="ECO:0000256" key="7">
    <source>
        <dbReference type="PROSITE-ProRule" id="PRU00076"/>
    </source>
</evidence>
<dbReference type="PROSITE" id="PS01186">
    <property type="entry name" value="EGF_2"/>
    <property type="match status" value="1"/>
</dbReference>
<accession>A0ABD0W8E2</accession>
<dbReference type="FunFam" id="2.10.25.10:FF:000182">
    <property type="entry name" value="Protransforming growth factor alpha"/>
    <property type="match status" value="1"/>
</dbReference>
<evidence type="ECO:0000256" key="8">
    <source>
        <dbReference type="SAM" id="Phobius"/>
    </source>
</evidence>
<keyword evidence="8" id="KW-0472">Membrane</keyword>
<dbReference type="GO" id="GO:0005615">
    <property type="term" value="C:extracellular space"/>
    <property type="evidence" value="ECO:0007669"/>
    <property type="project" value="UniProtKB-ARBA"/>
</dbReference>
<keyword evidence="4" id="KW-0339">Growth factor</keyword>
<dbReference type="PANTHER" id="PTHR10740">
    <property type="entry name" value="TRANSFORMING GROWTH FACTOR ALPHA"/>
    <property type="match status" value="1"/>
</dbReference>
<keyword evidence="8" id="KW-1133">Transmembrane helix</keyword>
<feature type="chain" id="PRO_5044824723" description="EGF-like domain-containing protein" evidence="9">
    <location>
        <begin position="24"/>
        <end position="184"/>
    </location>
</feature>
<keyword evidence="2" id="KW-0964">Secreted</keyword>
<feature type="disulfide bond" evidence="7">
    <location>
        <begin position="89"/>
        <end position="98"/>
    </location>
</feature>
<evidence type="ECO:0000256" key="3">
    <source>
        <dbReference type="ARBA" id="ARBA00022536"/>
    </source>
</evidence>
<evidence type="ECO:0000256" key="6">
    <source>
        <dbReference type="ARBA" id="ARBA00023246"/>
    </source>
</evidence>
<dbReference type="GO" id="GO:0008284">
    <property type="term" value="P:positive regulation of cell population proliferation"/>
    <property type="evidence" value="ECO:0007669"/>
    <property type="project" value="UniProtKB-ARBA"/>
</dbReference>
<evidence type="ECO:0000256" key="4">
    <source>
        <dbReference type="ARBA" id="ARBA00023030"/>
    </source>
</evidence>
<proteinExistence type="predicted"/>
<dbReference type="SUPFAM" id="SSF57196">
    <property type="entry name" value="EGF/Laminin"/>
    <property type="match status" value="1"/>
</dbReference>
<evidence type="ECO:0000259" key="10">
    <source>
        <dbReference type="PROSITE" id="PS50026"/>
    </source>
</evidence>
<dbReference type="Proteomes" id="UP001557470">
    <property type="component" value="Unassembled WGS sequence"/>
</dbReference>
<feature type="signal peptide" evidence="9">
    <location>
        <begin position="1"/>
        <end position="23"/>
    </location>
</feature>
<feature type="transmembrane region" description="Helical" evidence="8">
    <location>
        <begin position="113"/>
        <end position="137"/>
    </location>
</feature>
<evidence type="ECO:0000256" key="5">
    <source>
        <dbReference type="ARBA" id="ARBA00023157"/>
    </source>
</evidence>
<comment type="caution">
    <text evidence="7">Lacks conserved residue(s) required for the propagation of feature annotation.</text>
</comment>
<keyword evidence="12" id="KW-1185">Reference proteome</keyword>
<keyword evidence="6" id="KW-0497">Mitogen</keyword>
<dbReference type="GO" id="GO:0008083">
    <property type="term" value="F:growth factor activity"/>
    <property type="evidence" value="ECO:0007669"/>
    <property type="project" value="UniProtKB-KW"/>
</dbReference>
<dbReference type="PROSITE" id="PS50026">
    <property type="entry name" value="EGF_3"/>
    <property type="match status" value="1"/>
</dbReference>
<dbReference type="PROSITE" id="PS00022">
    <property type="entry name" value="EGF_1"/>
    <property type="match status" value="1"/>
</dbReference>
<feature type="domain" description="EGF-like" evidence="10">
    <location>
        <begin position="59"/>
        <end position="99"/>
    </location>
</feature>
<gene>
    <name evidence="11" type="ORF">UPYG_G00284660</name>
</gene>
<dbReference type="PRINTS" id="PR00009">
    <property type="entry name" value="EGFTGF"/>
</dbReference>
<protein>
    <recommendedName>
        <fullName evidence="10">EGF-like domain-containing protein</fullName>
    </recommendedName>
</protein>
<name>A0ABD0W8E2_UMBPY</name>
<keyword evidence="3 7" id="KW-0245">EGF-like domain</keyword>
<evidence type="ECO:0000256" key="9">
    <source>
        <dbReference type="SAM" id="SignalP"/>
    </source>
</evidence>
<reference evidence="11 12" key="1">
    <citation type="submission" date="2024-06" db="EMBL/GenBank/DDBJ databases">
        <authorList>
            <person name="Pan Q."/>
            <person name="Wen M."/>
            <person name="Jouanno E."/>
            <person name="Zahm M."/>
            <person name="Klopp C."/>
            <person name="Cabau C."/>
            <person name="Louis A."/>
            <person name="Berthelot C."/>
            <person name="Parey E."/>
            <person name="Roest Crollius H."/>
            <person name="Montfort J."/>
            <person name="Robinson-Rechavi M."/>
            <person name="Bouchez O."/>
            <person name="Lampietro C."/>
            <person name="Lopez Roques C."/>
            <person name="Donnadieu C."/>
            <person name="Postlethwait J."/>
            <person name="Bobe J."/>
            <person name="Verreycken H."/>
            <person name="Guiguen Y."/>
        </authorList>
    </citation>
    <scope>NUCLEOTIDE SEQUENCE [LARGE SCALE GENOMIC DNA]</scope>
    <source>
        <strain evidence="11">Up_M1</strain>
        <tissue evidence="11">Testis</tissue>
    </source>
</reference>
<dbReference type="Gene3D" id="2.10.25.10">
    <property type="entry name" value="Laminin"/>
    <property type="match status" value="1"/>
</dbReference>
<evidence type="ECO:0000256" key="1">
    <source>
        <dbReference type="ARBA" id="ARBA00004239"/>
    </source>
</evidence>
<evidence type="ECO:0000313" key="12">
    <source>
        <dbReference type="Proteomes" id="UP001557470"/>
    </source>
</evidence>
<keyword evidence="9" id="KW-0732">Signal</keyword>
<organism evidence="11 12">
    <name type="scientific">Umbra pygmaea</name>
    <name type="common">Eastern mudminnow</name>
    <dbReference type="NCBI Taxonomy" id="75934"/>
    <lineage>
        <taxon>Eukaryota</taxon>
        <taxon>Metazoa</taxon>
        <taxon>Chordata</taxon>
        <taxon>Craniata</taxon>
        <taxon>Vertebrata</taxon>
        <taxon>Euteleostomi</taxon>
        <taxon>Actinopterygii</taxon>
        <taxon>Neopterygii</taxon>
        <taxon>Teleostei</taxon>
        <taxon>Protacanthopterygii</taxon>
        <taxon>Esociformes</taxon>
        <taxon>Umbridae</taxon>
        <taxon>Umbra</taxon>
    </lineage>
</organism>
<comment type="caution">
    <text evidence="11">The sequence shown here is derived from an EMBL/GenBank/DDBJ whole genome shotgun (WGS) entry which is preliminary data.</text>
</comment>
<keyword evidence="8" id="KW-0812">Transmembrane</keyword>